<keyword evidence="3" id="KW-1185">Reference proteome</keyword>
<organism evidence="2 3">
    <name type="scientific">Actinoallomurus acaciae</name>
    <dbReference type="NCBI Taxonomy" id="502577"/>
    <lineage>
        <taxon>Bacteria</taxon>
        <taxon>Bacillati</taxon>
        <taxon>Actinomycetota</taxon>
        <taxon>Actinomycetes</taxon>
        <taxon>Streptosporangiales</taxon>
        <taxon>Thermomonosporaceae</taxon>
        <taxon>Actinoallomurus</taxon>
    </lineage>
</organism>
<protein>
    <submittedName>
        <fullName evidence="2">Uncharacterized protein</fullName>
    </submittedName>
</protein>
<evidence type="ECO:0000313" key="3">
    <source>
        <dbReference type="Proteomes" id="UP001589627"/>
    </source>
</evidence>
<reference evidence="2 3" key="1">
    <citation type="submission" date="2024-09" db="EMBL/GenBank/DDBJ databases">
        <authorList>
            <person name="Sun Q."/>
            <person name="Mori K."/>
        </authorList>
    </citation>
    <scope>NUCLEOTIDE SEQUENCE [LARGE SCALE GENOMIC DNA]</scope>
    <source>
        <strain evidence="2 3">TBRC 0563</strain>
    </source>
</reference>
<name>A0ABV5Y933_9ACTN</name>
<dbReference type="RefSeq" id="WP_378195822.1">
    <property type="nucleotide sequence ID" value="NZ_JBHLZP010000020.1"/>
</dbReference>
<evidence type="ECO:0000256" key="1">
    <source>
        <dbReference type="SAM" id="MobiDB-lite"/>
    </source>
</evidence>
<accession>A0ABV5Y933</accession>
<dbReference type="EMBL" id="JBHLZP010000020">
    <property type="protein sequence ID" value="MFB9831535.1"/>
    <property type="molecule type" value="Genomic_DNA"/>
</dbReference>
<sequence>MASDHAARLVAILKRAVDLQPEADRIVRACSAPGDVPRSMLSDAQRVTSVYARLGEELEPLRSDPAVSGLAVPAQQCVDHHLLLVDGAANMALPPPPYHRRTDPRAAAEGLGEPGRRLRELLQDARRLAGE</sequence>
<gene>
    <name evidence="2" type="ORF">ACFFNX_04950</name>
</gene>
<feature type="region of interest" description="Disordered" evidence="1">
    <location>
        <begin position="94"/>
        <end position="117"/>
    </location>
</feature>
<proteinExistence type="predicted"/>
<evidence type="ECO:0000313" key="2">
    <source>
        <dbReference type="EMBL" id="MFB9831535.1"/>
    </source>
</evidence>
<dbReference type="Proteomes" id="UP001589627">
    <property type="component" value="Unassembled WGS sequence"/>
</dbReference>
<comment type="caution">
    <text evidence="2">The sequence shown here is derived from an EMBL/GenBank/DDBJ whole genome shotgun (WGS) entry which is preliminary data.</text>
</comment>